<comment type="subcellular location">
    <subcellularLocation>
        <location evidence="1">Plastid</location>
        <location evidence="1">Chloroplast membrane</location>
        <topology evidence="1">Multi-pass membrane protein</topology>
    </subcellularLocation>
</comment>
<evidence type="ECO:0000256" key="15">
    <source>
        <dbReference type="ARBA" id="ARBA00039024"/>
    </source>
</evidence>
<comment type="similarity">
    <text evidence="2">Belongs to the polyprenol kinase family.</text>
</comment>
<comment type="caution">
    <text evidence="20">The sequence shown here is derived from an EMBL/GenBank/DDBJ whole genome shotgun (WGS) entry which is preliminary data.</text>
</comment>
<evidence type="ECO:0000256" key="10">
    <source>
        <dbReference type="ARBA" id="ARBA00022833"/>
    </source>
</evidence>
<keyword evidence="13" id="KW-0472">Membrane</keyword>
<comment type="catalytic activity">
    <reaction evidence="16">
        <text>phytol + CTP = phytyl phosphate + CDP + H(+)</text>
        <dbReference type="Rhea" id="RHEA:38055"/>
        <dbReference type="ChEBI" id="CHEBI:15378"/>
        <dbReference type="ChEBI" id="CHEBI:17327"/>
        <dbReference type="ChEBI" id="CHEBI:37563"/>
        <dbReference type="ChEBI" id="CHEBI:58069"/>
        <dbReference type="ChEBI" id="CHEBI:75483"/>
        <dbReference type="EC" id="2.7.1.182"/>
    </reaction>
</comment>
<evidence type="ECO:0000256" key="7">
    <source>
        <dbReference type="ARBA" id="ARBA00022723"/>
    </source>
</evidence>
<keyword evidence="12" id="KW-1133">Transmembrane helix</keyword>
<evidence type="ECO:0000256" key="8">
    <source>
        <dbReference type="ARBA" id="ARBA00022771"/>
    </source>
</evidence>
<dbReference type="InterPro" id="IPR002893">
    <property type="entry name" value="Znf_MYND"/>
</dbReference>
<evidence type="ECO:0000256" key="14">
    <source>
        <dbReference type="ARBA" id="ARBA00024015"/>
    </source>
</evidence>
<dbReference type="GO" id="GO:0009507">
    <property type="term" value="C:chloroplast"/>
    <property type="evidence" value="ECO:0007669"/>
    <property type="project" value="UniProtKB-SubCell"/>
</dbReference>
<evidence type="ECO:0000256" key="2">
    <source>
        <dbReference type="ARBA" id="ARBA00010794"/>
    </source>
</evidence>
<comment type="pathway">
    <text evidence="14">Cofactor biosynthesis; tocopherol biosynthesis.</text>
</comment>
<evidence type="ECO:0000256" key="4">
    <source>
        <dbReference type="ARBA" id="ARBA00022640"/>
    </source>
</evidence>
<feature type="compositionally biased region" description="Gly residues" evidence="18">
    <location>
        <begin position="350"/>
        <end position="359"/>
    </location>
</feature>
<gene>
    <name evidence="20" type="ORF">TSOC_010129</name>
</gene>
<evidence type="ECO:0000256" key="16">
    <source>
        <dbReference type="ARBA" id="ARBA00048889"/>
    </source>
</evidence>
<keyword evidence="5" id="KW-0808">Transferase</keyword>
<evidence type="ECO:0000256" key="18">
    <source>
        <dbReference type="SAM" id="MobiDB-lite"/>
    </source>
</evidence>
<protein>
    <recommendedName>
        <fullName evidence="15">phytol kinase</fullName>
        <ecNumber evidence="15">2.7.1.182</ecNumber>
    </recommendedName>
</protein>
<dbReference type="PANTHER" id="PTHR32523">
    <property type="entry name" value="PHYTOL KINASE 1, CHLOROPLASTIC"/>
    <property type="match status" value="1"/>
</dbReference>
<keyword evidence="7" id="KW-0479">Metal-binding</keyword>
<dbReference type="PANTHER" id="PTHR32523:SF8">
    <property type="entry name" value="DOLICHOL KINASE"/>
    <property type="match status" value="1"/>
</dbReference>
<dbReference type="GO" id="GO:0008270">
    <property type="term" value="F:zinc ion binding"/>
    <property type="evidence" value="ECO:0007669"/>
    <property type="project" value="UniProtKB-KW"/>
</dbReference>
<dbReference type="Proteomes" id="UP000236333">
    <property type="component" value="Unassembled WGS sequence"/>
</dbReference>
<evidence type="ECO:0000256" key="12">
    <source>
        <dbReference type="ARBA" id="ARBA00022989"/>
    </source>
</evidence>
<evidence type="ECO:0000256" key="17">
    <source>
        <dbReference type="PROSITE-ProRule" id="PRU00134"/>
    </source>
</evidence>
<name>A0A2J7ZU44_9CHLO</name>
<feature type="compositionally biased region" description="Gly residues" evidence="18">
    <location>
        <begin position="328"/>
        <end position="343"/>
    </location>
</feature>
<evidence type="ECO:0000259" key="19">
    <source>
        <dbReference type="PROSITE" id="PS50865"/>
    </source>
</evidence>
<keyword evidence="9" id="KW-0418">Kinase</keyword>
<dbReference type="InterPro" id="IPR039606">
    <property type="entry name" value="Phytol/farnesol_kinase"/>
</dbReference>
<keyword evidence="4" id="KW-0934">Plastid</keyword>
<dbReference type="EC" id="2.7.1.182" evidence="15"/>
<dbReference type="AlphaFoldDB" id="A0A2J7ZU44"/>
<evidence type="ECO:0000256" key="3">
    <source>
        <dbReference type="ARBA" id="ARBA00022528"/>
    </source>
</evidence>
<evidence type="ECO:0000256" key="6">
    <source>
        <dbReference type="ARBA" id="ARBA00022692"/>
    </source>
</evidence>
<evidence type="ECO:0000313" key="20">
    <source>
        <dbReference type="EMBL" id="PNH03793.1"/>
    </source>
</evidence>
<keyword evidence="21" id="KW-1185">Reference proteome</keyword>
<feature type="region of interest" description="Disordered" evidence="18">
    <location>
        <begin position="325"/>
        <end position="370"/>
    </location>
</feature>
<dbReference type="GO" id="GO:0016020">
    <property type="term" value="C:membrane"/>
    <property type="evidence" value="ECO:0007669"/>
    <property type="project" value="UniProtKB-SubCell"/>
</dbReference>
<dbReference type="EMBL" id="PGGS01000461">
    <property type="protein sequence ID" value="PNH03793.1"/>
    <property type="molecule type" value="Genomic_DNA"/>
</dbReference>
<keyword evidence="6" id="KW-0812">Transmembrane</keyword>
<accession>A0A2J7ZU44</accession>
<dbReference type="PROSITE" id="PS50865">
    <property type="entry name" value="ZF_MYND_2"/>
    <property type="match status" value="1"/>
</dbReference>
<evidence type="ECO:0000256" key="1">
    <source>
        <dbReference type="ARBA" id="ARBA00004508"/>
    </source>
</evidence>
<dbReference type="Pfam" id="PF01753">
    <property type="entry name" value="zf-MYND"/>
    <property type="match status" value="1"/>
</dbReference>
<proteinExistence type="inferred from homology"/>
<organism evidence="20 21">
    <name type="scientific">Tetrabaena socialis</name>
    <dbReference type="NCBI Taxonomy" id="47790"/>
    <lineage>
        <taxon>Eukaryota</taxon>
        <taxon>Viridiplantae</taxon>
        <taxon>Chlorophyta</taxon>
        <taxon>core chlorophytes</taxon>
        <taxon>Chlorophyceae</taxon>
        <taxon>CS clade</taxon>
        <taxon>Chlamydomonadales</taxon>
        <taxon>Tetrabaenaceae</taxon>
        <taxon>Tetrabaena</taxon>
    </lineage>
</organism>
<keyword evidence="11" id="KW-0809">Transit peptide</keyword>
<feature type="domain" description="MYND-type" evidence="19">
    <location>
        <begin position="455"/>
        <end position="500"/>
    </location>
</feature>
<reference evidence="20 21" key="1">
    <citation type="journal article" date="2017" name="Mol. Biol. Evol.">
        <title>The 4-celled Tetrabaena socialis nuclear genome reveals the essential components for genetic control of cell number at the origin of multicellularity in the volvocine lineage.</title>
        <authorList>
            <person name="Featherston J."/>
            <person name="Arakaki Y."/>
            <person name="Hanschen E.R."/>
            <person name="Ferris P.J."/>
            <person name="Michod R.E."/>
            <person name="Olson B.J.S.C."/>
            <person name="Nozaki H."/>
            <person name="Durand P.M."/>
        </authorList>
    </citation>
    <scope>NUCLEOTIDE SEQUENCE [LARGE SCALE GENOMIC DNA]</scope>
    <source>
        <strain evidence="20 21">NIES-571</strain>
    </source>
</reference>
<dbReference type="OrthoDB" id="544200at2759"/>
<dbReference type="GO" id="GO:0010276">
    <property type="term" value="F:phytol kinase activity"/>
    <property type="evidence" value="ECO:0007669"/>
    <property type="project" value="UniProtKB-EC"/>
</dbReference>
<sequence>MAPTSPRWPGLLPLPVPLPVASALAGGLLPLWERLLRRAGHDPYFREVVLATRMLGKAEDAEGFCDLLACCELRQSAALVATWGKLLRTLAVPQLLWSLGEGRDARAEQQRTTLACGLAGFALQLLVTGRKRLTSVGLRGSTSAAAAAAATAQELQLARLLSYALCDWLPAVARLAREGLPVLHQSMLAERVHSRTDVAAQRVLDSACAVATWLPVLVEGRSEPEGAAAAAAAAVGADPATAEGAAAAQPAAEAAASSWRQLLLREVGAVPLLGAACRLWLLPLNCGEDGPSQESWRPLITSCCLLAAACPGEVRQAVLAAAAEAGAPAGGGRRGGRGGPAGGGRRRGGRGASGRGGEAGPSRAAAPLPPGWSPQLLQLMAVELCSCQGDGWGGLAAAASALARQAEEWVAGGGEDGTELVRALQALGSQPVDAAAWALTSSPAEARALLRTCANPACDNLAGDSEAELPLRACGRCGGAWYCQKECSVAHWRSGHREACVERRAAAAAGAAGPGEPLRGPSAPWAVKRLVRPF</sequence>
<evidence type="ECO:0000313" key="21">
    <source>
        <dbReference type="Proteomes" id="UP000236333"/>
    </source>
</evidence>
<evidence type="ECO:0000256" key="9">
    <source>
        <dbReference type="ARBA" id="ARBA00022777"/>
    </source>
</evidence>
<evidence type="ECO:0000256" key="13">
    <source>
        <dbReference type="ARBA" id="ARBA00023136"/>
    </source>
</evidence>
<keyword evidence="8 17" id="KW-0863">Zinc-finger</keyword>
<keyword evidence="10" id="KW-0862">Zinc</keyword>
<evidence type="ECO:0000256" key="5">
    <source>
        <dbReference type="ARBA" id="ARBA00022679"/>
    </source>
</evidence>
<dbReference type="SUPFAM" id="SSF144232">
    <property type="entry name" value="HIT/MYND zinc finger-like"/>
    <property type="match status" value="1"/>
</dbReference>
<evidence type="ECO:0000256" key="11">
    <source>
        <dbReference type="ARBA" id="ARBA00022946"/>
    </source>
</evidence>
<keyword evidence="3" id="KW-0150">Chloroplast</keyword>
<dbReference type="Gene3D" id="6.10.140.2220">
    <property type="match status" value="1"/>
</dbReference>